<comment type="caution">
    <text evidence="2">The sequence shown here is derived from an EMBL/GenBank/DDBJ whole genome shotgun (WGS) entry which is preliminary data.</text>
</comment>
<keyword evidence="3" id="KW-1185">Reference proteome</keyword>
<name>A0A2T4UGQ0_9ACTN</name>
<feature type="region of interest" description="Disordered" evidence="1">
    <location>
        <begin position="1"/>
        <end position="48"/>
    </location>
</feature>
<gene>
    <name evidence="2" type="ORF">C7Y72_01545</name>
</gene>
<dbReference type="Proteomes" id="UP000240739">
    <property type="component" value="Unassembled WGS sequence"/>
</dbReference>
<sequence length="98" mass="10285">MDTDPITPTEREHEQEAAAEAAAIGGTGTSEADPAQQAVREAGGGEAEGFEDAERALVDNASHGDQHAAHRVLQDMPDPEPEREAAEHGEADREEDAG</sequence>
<feature type="compositionally biased region" description="Basic and acidic residues" evidence="1">
    <location>
        <begin position="80"/>
        <end position="91"/>
    </location>
</feature>
<accession>A0A2T4UGQ0</accession>
<evidence type="ECO:0000313" key="2">
    <source>
        <dbReference type="EMBL" id="PTL58426.1"/>
    </source>
</evidence>
<dbReference type="RefSeq" id="WP_107566864.1">
    <property type="nucleotide sequence ID" value="NZ_PYYB01000001.1"/>
</dbReference>
<dbReference type="EMBL" id="PYYB01000001">
    <property type="protein sequence ID" value="PTL58426.1"/>
    <property type="molecule type" value="Genomic_DNA"/>
</dbReference>
<proteinExistence type="predicted"/>
<feature type="compositionally biased region" description="Low complexity" evidence="1">
    <location>
        <begin position="18"/>
        <end position="32"/>
    </location>
</feature>
<feature type="region of interest" description="Disordered" evidence="1">
    <location>
        <begin position="60"/>
        <end position="98"/>
    </location>
</feature>
<dbReference type="AlphaFoldDB" id="A0A2T4UGQ0"/>
<organism evidence="2 3">
    <name type="scientific">Paraconexibacter algicola</name>
    <dbReference type="NCBI Taxonomy" id="2133960"/>
    <lineage>
        <taxon>Bacteria</taxon>
        <taxon>Bacillati</taxon>
        <taxon>Actinomycetota</taxon>
        <taxon>Thermoleophilia</taxon>
        <taxon>Solirubrobacterales</taxon>
        <taxon>Paraconexibacteraceae</taxon>
        <taxon>Paraconexibacter</taxon>
    </lineage>
</organism>
<reference evidence="2 3" key="1">
    <citation type="submission" date="2018-03" db="EMBL/GenBank/DDBJ databases">
        <title>Aquarubrobacter algicola gen. nov., sp. nov., a novel actinobacterium isolated from shallow eutrophic lake during the end of cyanobacterial harmful algal blooms.</title>
        <authorList>
            <person name="Chun S.J."/>
        </authorList>
    </citation>
    <scope>NUCLEOTIDE SEQUENCE [LARGE SCALE GENOMIC DNA]</scope>
    <source>
        <strain evidence="2 3">Seoho-28</strain>
    </source>
</reference>
<evidence type="ECO:0000313" key="3">
    <source>
        <dbReference type="Proteomes" id="UP000240739"/>
    </source>
</evidence>
<protein>
    <submittedName>
        <fullName evidence="2">Uncharacterized protein</fullName>
    </submittedName>
</protein>
<evidence type="ECO:0000256" key="1">
    <source>
        <dbReference type="SAM" id="MobiDB-lite"/>
    </source>
</evidence>